<evidence type="ECO:0000313" key="1">
    <source>
        <dbReference type="EMBL" id="CAG8688424.1"/>
    </source>
</evidence>
<feature type="non-terminal residue" evidence="1">
    <location>
        <position position="103"/>
    </location>
</feature>
<dbReference type="Proteomes" id="UP000789702">
    <property type="component" value="Unassembled WGS sequence"/>
</dbReference>
<sequence>IVDYFAKYGISLKIKGEFDMIDRVEFLSKQYYSKDAIKEYFEILKMLKNVVICSVSDEKKTWLANKFSDYFIDIENLLSYHNKKYKIIDDLYYKHLLKNVYKS</sequence>
<accession>A0ACA9P666</accession>
<dbReference type="EMBL" id="CAJVPU010023442">
    <property type="protein sequence ID" value="CAG8688424.1"/>
    <property type="molecule type" value="Genomic_DNA"/>
</dbReference>
<proteinExistence type="predicted"/>
<comment type="caution">
    <text evidence="1">The sequence shown here is derived from an EMBL/GenBank/DDBJ whole genome shotgun (WGS) entry which is preliminary data.</text>
</comment>
<feature type="non-terminal residue" evidence="1">
    <location>
        <position position="1"/>
    </location>
</feature>
<organism evidence="1 2">
    <name type="scientific">Dentiscutata heterogama</name>
    <dbReference type="NCBI Taxonomy" id="1316150"/>
    <lineage>
        <taxon>Eukaryota</taxon>
        <taxon>Fungi</taxon>
        <taxon>Fungi incertae sedis</taxon>
        <taxon>Mucoromycota</taxon>
        <taxon>Glomeromycotina</taxon>
        <taxon>Glomeromycetes</taxon>
        <taxon>Diversisporales</taxon>
        <taxon>Gigasporaceae</taxon>
        <taxon>Dentiscutata</taxon>
    </lineage>
</organism>
<reference evidence="1" key="1">
    <citation type="submission" date="2021-06" db="EMBL/GenBank/DDBJ databases">
        <authorList>
            <person name="Kallberg Y."/>
            <person name="Tangrot J."/>
            <person name="Rosling A."/>
        </authorList>
    </citation>
    <scope>NUCLEOTIDE SEQUENCE</scope>
    <source>
        <strain evidence="1">IL203A</strain>
    </source>
</reference>
<evidence type="ECO:0000313" key="2">
    <source>
        <dbReference type="Proteomes" id="UP000789702"/>
    </source>
</evidence>
<name>A0ACA9P666_9GLOM</name>
<protein>
    <submittedName>
        <fullName evidence="1">5004_t:CDS:1</fullName>
    </submittedName>
</protein>
<gene>
    <name evidence="1" type="ORF">DHETER_LOCUS11127</name>
</gene>
<keyword evidence="2" id="KW-1185">Reference proteome</keyword>